<sequence>MRKRFVAKKRRKKWKLRYLFYVVLIYFVYQFMFGYVLSLKIAHNNEDFLKAMLRDSNHHLLYEKNSETLFTKVTNFLTQIDITKPLTIIEKGFFYEEKKTEQVAKTSADGDQEKMPETKYVSDPNPTQVAMTPRVYIYNTHQLENYSMTNLEVYNITPNVMMTSYLLREKLNHQGISTIVEEANFKEYMQANPWVGKDQYKVSRQFLTQTLKAYPNMDLMIDLHRDAIKKTASTWSDGTKNYAKVLFVVGTAYDGYEKNLELANLFHQKINAKYPGLSRGVMQKEGTGVNGIYNQDVSSNMLLIECGGYENTIDEVANTTDILAAIITEYLGEAHEV</sequence>
<dbReference type="Pfam" id="PF07454">
    <property type="entry name" value="SpoIIP"/>
    <property type="match status" value="1"/>
</dbReference>
<accession>A0A9D1HWV7</accession>
<evidence type="ECO:0000313" key="3">
    <source>
        <dbReference type="EMBL" id="HIU22810.1"/>
    </source>
</evidence>
<feature type="region of interest" description="Disordered" evidence="1">
    <location>
        <begin position="105"/>
        <end position="124"/>
    </location>
</feature>
<reference evidence="3" key="1">
    <citation type="submission" date="2020-10" db="EMBL/GenBank/DDBJ databases">
        <authorList>
            <person name="Gilroy R."/>
        </authorList>
    </citation>
    <scope>NUCLEOTIDE SEQUENCE</scope>
    <source>
        <strain evidence="3">CHK197-8231</strain>
    </source>
</reference>
<keyword evidence="2" id="KW-0472">Membrane</keyword>
<dbReference type="EMBL" id="DVML01000025">
    <property type="protein sequence ID" value="HIU22810.1"/>
    <property type="molecule type" value="Genomic_DNA"/>
</dbReference>
<protein>
    <submittedName>
        <fullName evidence="3">Stage II sporulation protein P</fullName>
    </submittedName>
</protein>
<dbReference type="InterPro" id="IPR010897">
    <property type="entry name" value="Spore_II_P"/>
</dbReference>
<feature type="transmembrane region" description="Helical" evidence="2">
    <location>
        <begin position="18"/>
        <end position="37"/>
    </location>
</feature>
<evidence type="ECO:0000256" key="2">
    <source>
        <dbReference type="SAM" id="Phobius"/>
    </source>
</evidence>
<evidence type="ECO:0000256" key="1">
    <source>
        <dbReference type="SAM" id="MobiDB-lite"/>
    </source>
</evidence>
<reference evidence="3" key="2">
    <citation type="journal article" date="2021" name="PeerJ">
        <title>Extensive microbial diversity within the chicken gut microbiome revealed by metagenomics and culture.</title>
        <authorList>
            <person name="Gilroy R."/>
            <person name="Ravi A."/>
            <person name="Getino M."/>
            <person name="Pursley I."/>
            <person name="Horton D.L."/>
            <person name="Alikhan N.F."/>
            <person name="Baker D."/>
            <person name="Gharbi K."/>
            <person name="Hall N."/>
            <person name="Watson M."/>
            <person name="Adriaenssens E.M."/>
            <person name="Foster-Nyarko E."/>
            <person name="Jarju S."/>
            <person name="Secka A."/>
            <person name="Antonio M."/>
            <person name="Oren A."/>
            <person name="Chaudhuri R.R."/>
            <person name="La Ragione R."/>
            <person name="Hildebrand F."/>
            <person name="Pallen M.J."/>
        </authorList>
    </citation>
    <scope>NUCLEOTIDE SEQUENCE</scope>
    <source>
        <strain evidence="3">CHK197-8231</strain>
    </source>
</reference>
<dbReference type="NCBIfam" id="TIGR02867">
    <property type="entry name" value="spore_II_P"/>
    <property type="match status" value="1"/>
</dbReference>
<keyword evidence="2" id="KW-0812">Transmembrane</keyword>
<proteinExistence type="predicted"/>
<name>A0A9D1HWV7_9BACT</name>
<evidence type="ECO:0000313" key="4">
    <source>
        <dbReference type="Proteomes" id="UP000824087"/>
    </source>
</evidence>
<gene>
    <name evidence="3" type="ORF">IAD49_04445</name>
</gene>
<dbReference type="AlphaFoldDB" id="A0A9D1HWV7"/>
<dbReference type="Proteomes" id="UP000824087">
    <property type="component" value="Unassembled WGS sequence"/>
</dbReference>
<organism evidence="3 4">
    <name type="scientific">Candidatus Fimihabitans intestinipullorum</name>
    <dbReference type="NCBI Taxonomy" id="2840820"/>
    <lineage>
        <taxon>Bacteria</taxon>
        <taxon>Bacillati</taxon>
        <taxon>Mycoplasmatota</taxon>
        <taxon>Mycoplasmatota incertae sedis</taxon>
        <taxon>Candidatus Fimihabitans</taxon>
    </lineage>
</organism>
<comment type="caution">
    <text evidence="3">The sequence shown here is derived from an EMBL/GenBank/DDBJ whole genome shotgun (WGS) entry which is preliminary data.</text>
</comment>
<keyword evidence="2" id="KW-1133">Transmembrane helix</keyword>